<dbReference type="Gene3D" id="3.40.640.10">
    <property type="entry name" value="Type I PLP-dependent aspartate aminotransferase-like (Major domain)"/>
    <property type="match status" value="1"/>
</dbReference>
<organism evidence="7 8">
    <name type="scientific">Calidithermus terrae</name>
    <dbReference type="NCBI Taxonomy" id="1408545"/>
    <lineage>
        <taxon>Bacteria</taxon>
        <taxon>Thermotogati</taxon>
        <taxon>Deinococcota</taxon>
        <taxon>Deinococci</taxon>
        <taxon>Thermales</taxon>
        <taxon>Thermaceae</taxon>
        <taxon>Calidithermus</taxon>
    </lineage>
</organism>
<dbReference type="SUPFAM" id="SSF53383">
    <property type="entry name" value="PLP-dependent transferases"/>
    <property type="match status" value="1"/>
</dbReference>
<dbReference type="EMBL" id="QXDL01000232">
    <property type="protein sequence ID" value="RIH80291.1"/>
    <property type="molecule type" value="Genomic_DNA"/>
</dbReference>
<evidence type="ECO:0000313" key="8">
    <source>
        <dbReference type="Proteomes" id="UP000265715"/>
    </source>
</evidence>
<name>A0A399EDC6_9DEIN</name>
<evidence type="ECO:0000256" key="4">
    <source>
        <dbReference type="ARBA" id="ARBA00022898"/>
    </source>
</evidence>
<accession>A0A399EDC6</accession>
<sequence>MNAFKPHLRGLPSYPYKKVEARVKLDQNESPLDLPAALKQRALERLAALPWNRYPELHAEDVRARLAEALGWPFEGVVMSPGSNLLIQSLVQAANCVLDTAPSFPHYAFSAKTNAAPYRAVRLGRRFELPLEELLGAMEGEPGVLFLPVPHAPTGALFAPAGVEALARHAARSGWLLVIDEAYHQFSGTDYRALARSNPHVALLRTFSKAWGLGGIRAGYLLASPEVAAAVQNLVPPFGLPAHTAAILLTVLEQPGYATERAQATVLERQRLYHALLEHPTWSVYPSHTNFLLVRTPDAAAAFAGLAERGVLVRRQDHYAGLEGCLRVSVGTPAENDAFLAAAFALDEVGHA</sequence>
<dbReference type="InterPro" id="IPR001917">
    <property type="entry name" value="Aminotrans_II_pyridoxalP_BS"/>
</dbReference>
<feature type="domain" description="Aminotransferase class I/classII large" evidence="6">
    <location>
        <begin position="23"/>
        <end position="341"/>
    </location>
</feature>
<dbReference type="PROSITE" id="PS00599">
    <property type="entry name" value="AA_TRANSFER_CLASS_2"/>
    <property type="match status" value="1"/>
</dbReference>
<dbReference type="OrthoDB" id="9813612at2"/>
<comment type="caution">
    <text evidence="7">The sequence shown here is derived from an EMBL/GenBank/DDBJ whole genome shotgun (WGS) entry which is preliminary data.</text>
</comment>
<evidence type="ECO:0000256" key="3">
    <source>
        <dbReference type="ARBA" id="ARBA00022679"/>
    </source>
</evidence>
<gene>
    <name evidence="7" type="primary">hisC2</name>
    <name evidence="7" type="ORF">Mterra_03528</name>
</gene>
<keyword evidence="8" id="KW-1185">Reference proteome</keyword>
<evidence type="ECO:0000256" key="5">
    <source>
        <dbReference type="RuleBase" id="RU003693"/>
    </source>
</evidence>
<protein>
    <submittedName>
        <fullName evidence="7">Histidinol-phosphate aminotransferase 2</fullName>
        <ecNumber evidence="7">2.6.1.9</ecNumber>
    </submittedName>
</protein>
<dbReference type="EC" id="2.6.1.9" evidence="7"/>
<dbReference type="GO" id="GO:0004400">
    <property type="term" value="F:histidinol-phosphate transaminase activity"/>
    <property type="evidence" value="ECO:0007669"/>
    <property type="project" value="UniProtKB-EC"/>
</dbReference>
<dbReference type="RefSeq" id="WP_119316427.1">
    <property type="nucleotide sequence ID" value="NZ_QXDL01000232.1"/>
</dbReference>
<proteinExistence type="inferred from homology"/>
<dbReference type="InterPro" id="IPR015424">
    <property type="entry name" value="PyrdxlP-dep_Trfase"/>
</dbReference>
<dbReference type="PANTHER" id="PTHR42885">
    <property type="entry name" value="HISTIDINOL-PHOSPHATE AMINOTRANSFERASE-RELATED"/>
    <property type="match status" value="1"/>
</dbReference>
<dbReference type="InterPro" id="IPR015422">
    <property type="entry name" value="PyrdxlP-dep_Trfase_small"/>
</dbReference>
<dbReference type="GO" id="GO:0030170">
    <property type="term" value="F:pyridoxal phosphate binding"/>
    <property type="evidence" value="ECO:0007669"/>
    <property type="project" value="InterPro"/>
</dbReference>
<dbReference type="Gene3D" id="3.90.1150.10">
    <property type="entry name" value="Aspartate Aminotransferase, domain 1"/>
    <property type="match status" value="1"/>
</dbReference>
<comment type="cofactor">
    <cofactor evidence="1 5">
        <name>pyridoxal 5'-phosphate</name>
        <dbReference type="ChEBI" id="CHEBI:597326"/>
    </cofactor>
</comment>
<dbReference type="CDD" id="cd00609">
    <property type="entry name" value="AAT_like"/>
    <property type="match status" value="1"/>
</dbReference>
<keyword evidence="4 5" id="KW-0663">Pyridoxal phosphate</keyword>
<evidence type="ECO:0000313" key="7">
    <source>
        <dbReference type="EMBL" id="RIH80291.1"/>
    </source>
</evidence>
<reference evidence="7 8" key="1">
    <citation type="submission" date="2018-08" db="EMBL/GenBank/DDBJ databases">
        <title>Meiothermus terrae DSM 26712 genome sequencing project.</title>
        <authorList>
            <person name="Da Costa M.S."/>
            <person name="Albuquerque L."/>
            <person name="Raposo P."/>
            <person name="Froufe H.J.C."/>
            <person name="Barroso C.S."/>
            <person name="Egas C."/>
        </authorList>
    </citation>
    <scope>NUCLEOTIDE SEQUENCE [LARGE SCALE GENOMIC DNA]</scope>
    <source>
        <strain evidence="7 8">DSM 26712</strain>
    </source>
</reference>
<evidence type="ECO:0000256" key="2">
    <source>
        <dbReference type="ARBA" id="ARBA00022576"/>
    </source>
</evidence>
<evidence type="ECO:0000259" key="6">
    <source>
        <dbReference type="Pfam" id="PF00155"/>
    </source>
</evidence>
<keyword evidence="3 7" id="KW-0808">Transferase</keyword>
<dbReference type="PANTHER" id="PTHR42885:SF2">
    <property type="entry name" value="HISTIDINOL-PHOSPHATE AMINOTRANSFERASE"/>
    <property type="match status" value="1"/>
</dbReference>
<keyword evidence="2 7" id="KW-0032">Aminotransferase</keyword>
<dbReference type="Proteomes" id="UP000265715">
    <property type="component" value="Unassembled WGS sequence"/>
</dbReference>
<comment type="similarity">
    <text evidence="5">Belongs to the class-II pyridoxal-phosphate-dependent aminotransferase family.</text>
</comment>
<dbReference type="AlphaFoldDB" id="A0A399EDC6"/>
<dbReference type="InterPro" id="IPR004839">
    <property type="entry name" value="Aminotransferase_I/II_large"/>
</dbReference>
<dbReference type="InterPro" id="IPR015421">
    <property type="entry name" value="PyrdxlP-dep_Trfase_major"/>
</dbReference>
<dbReference type="Pfam" id="PF00155">
    <property type="entry name" value="Aminotran_1_2"/>
    <property type="match status" value="1"/>
</dbReference>
<evidence type="ECO:0000256" key="1">
    <source>
        <dbReference type="ARBA" id="ARBA00001933"/>
    </source>
</evidence>